<dbReference type="GO" id="GO:0006508">
    <property type="term" value="P:proteolysis"/>
    <property type="evidence" value="ECO:0007669"/>
    <property type="project" value="UniProtKB-KW"/>
</dbReference>
<dbReference type="RefSeq" id="WP_077275780.1">
    <property type="nucleotide sequence ID" value="NZ_CP019609.1"/>
</dbReference>
<evidence type="ECO:0000256" key="6">
    <source>
        <dbReference type="RuleBase" id="RU003435"/>
    </source>
</evidence>
<dbReference type="NCBIfam" id="TIGR02290">
    <property type="entry name" value="M3_fam_3"/>
    <property type="match status" value="1"/>
</dbReference>
<name>A0A1Q2D5U5_9ENTE</name>
<proteinExistence type="inferred from homology"/>
<keyword evidence="1 6" id="KW-0645">Protease</keyword>
<dbReference type="Pfam" id="PF01432">
    <property type="entry name" value="Peptidase_M3"/>
    <property type="match status" value="1"/>
</dbReference>
<dbReference type="GO" id="GO:0046872">
    <property type="term" value="F:metal ion binding"/>
    <property type="evidence" value="ECO:0007669"/>
    <property type="project" value="UniProtKB-UniRule"/>
</dbReference>
<dbReference type="EMBL" id="CP019609">
    <property type="protein sequence ID" value="AQP53693.1"/>
    <property type="molecule type" value="Genomic_DNA"/>
</dbReference>
<evidence type="ECO:0000256" key="1">
    <source>
        <dbReference type="ARBA" id="ARBA00022670"/>
    </source>
</evidence>
<dbReference type="OrthoDB" id="9769691at2"/>
<evidence type="ECO:0000256" key="4">
    <source>
        <dbReference type="ARBA" id="ARBA00022833"/>
    </source>
</evidence>
<dbReference type="PANTHER" id="PTHR34217">
    <property type="entry name" value="METAL-DEPENDENT CARBOXYPEPTIDASE"/>
    <property type="match status" value="1"/>
</dbReference>
<keyword evidence="8" id="KW-1185">Reference proteome</keyword>
<dbReference type="Pfam" id="PF08439">
    <property type="entry name" value="Peptidase_M3_N"/>
    <property type="match status" value="1"/>
</dbReference>
<dbReference type="Proteomes" id="UP000188246">
    <property type="component" value="Chromosome"/>
</dbReference>
<dbReference type="Gene3D" id="1.10.1370.20">
    <property type="entry name" value="Oligoendopeptidase f, C-terminal domain"/>
    <property type="match status" value="1"/>
</dbReference>
<dbReference type="CDD" id="cd09607">
    <property type="entry name" value="M3B_PepF"/>
    <property type="match status" value="1"/>
</dbReference>
<dbReference type="Gene3D" id="1.20.140.70">
    <property type="entry name" value="Oligopeptidase f, N-terminal domain"/>
    <property type="match status" value="1"/>
</dbReference>
<dbReference type="GO" id="GO:0004181">
    <property type="term" value="F:metallocarboxypeptidase activity"/>
    <property type="evidence" value="ECO:0007669"/>
    <property type="project" value="InterPro"/>
</dbReference>
<evidence type="ECO:0000256" key="5">
    <source>
        <dbReference type="ARBA" id="ARBA00023049"/>
    </source>
</evidence>
<sequence length="605" mass="68437">MTYSITWDLDSLFDGGVDSPALAERLTLLDTQVADFSRLVSTWQPEADAPDFVHFTNLMTVKEQAQNGFSQIISFVNAIQSADVTNKKAGTLLASVYNKLTDYNNIGVILTKKLTAMPEVTWDALLATPLLQEQGVAFNLEEIRTQGKRLLSEAEEAIINQLANDGLTGWSTHYDTIVAQLTIPFTEEDGTEFELSAGQAFNRMMGDANPTVRKELFEKWEAAWAKQAPIFADTLNHLDGFRLTANKIHGITNHLEIPLEYNRMSQETLDAMWGTIAKNKQPFVDFLTRKANLFGKEKMEWQDQDAPVLIGDFEERRYTFDQAADFIITNFADFSPKMADFAKAAFEKSWIEAEDRPGKRPGGYCTGLPESEESRIFMTYGESINEVATLAHELGHAFHSHVMWDLPAISQDYAMNVAETASTFAELIVADATLQQATSTEEKVNLLDIKIQNAIAMFMNIHARFIFENNFHNKRKDHLLTDEEISELMIAAQKESYCDSLATYHPHFWASKLHFYIDSVPFYNFPYTFGYLFSLGIYAFAKKQGTNFEDDYIALLRDTASMPTEELAKKHLGVDLTQADFWQAGIDMIKQDVEEFIALTDSHVK</sequence>
<comment type="similarity">
    <text evidence="6">Belongs to the peptidase M3 family.</text>
</comment>
<evidence type="ECO:0000256" key="2">
    <source>
        <dbReference type="ARBA" id="ARBA00022723"/>
    </source>
</evidence>
<accession>A0A1Q2D5U5</accession>
<keyword evidence="2 6" id="KW-0479">Metal-binding</keyword>
<evidence type="ECO:0000256" key="3">
    <source>
        <dbReference type="ARBA" id="ARBA00022801"/>
    </source>
</evidence>
<dbReference type="InterPro" id="IPR001333">
    <property type="entry name" value="Peptidase_M32_Taq"/>
</dbReference>
<keyword evidence="5 6" id="KW-0482">Metalloprotease</keyword>
<dbReference type="InterPro" id="IPR034006">
    <property type="entry name" value="M3B_PepF_2"/>
</dbReference>
<dbReference type="AlphaFoldDB" id="A0A1Q2D5U5"/>
<dbReference type="InterPro" id="IPR042088">
    <property type="entry name" value="OligoPept_F_C"/>
</dbReference>
<keyword evidence="3 6" id="KW-0378">Hydrolase</keyword>
<keyword evidence="4 6" id="KW-0862">Zinc</keyword>
<dbReference type="InterPro" id="IPR011977">
    <property type="entry name" value="Pept_M3B_clade3"/>
</dbReference>
<evidence type="ECO:0000313" key="8">
    <source>
        <dbReference type="Proteomes" id="UP000188246"/>
    </source>
</evidence>
<dbReference type="SUPFAM" id="SSF55486">
    <property type="entry name" value="Metalloproteases ('zincins'), catalytic domain"/>
    <property type="match status" value="1"/>
</dbReference>
<dbReference type="InterPro" id="IPR013647">
    <property type="entry name" value="OligopepF_N_dom"/>
</dbReference>
<dbReference type="STRING" id="633807.BW732_05200"/>
<dbReference type="GO" id="GO:0004222">
    <property type="term" value="F:metalloendopeptidase activity"/>
    <property type="evidence" value="ECO:0007669"/>
    <property type="project" value="InterPro"/>
</dbReference>
<reference evidence="7 8" key="1">
    <citation type="journal article" date="2010" name="Int. J. Syst. Evol. Microbiol.">
        <title>Vagococcus penaei sp. nov., isolated from spoilage microbiota of cooked shrimp (Penaeus vannamei).</title>
        <authorList>
            <person name="Jaffres E."/>
            <person name="Prevost H."/>
            <person name="Rossero A."/>
            <person name="Joffraud J.J."/>
            <person name="Dousset X."/>
        </authorList>
    </citation>
    <scope>NUCLEOTIDE SEQUENCE [LARGE SCALE GENOMIC DNA]</scope>
    <source>
        <strain evidence="7 8">CD276</strain>
    </source>
</reference>
<gene>
    <name evidence="7" type="ORF">BW732_05200</name>
</gene>
<protein>
    <submittedName>
        <fullName evidence="7">Oligoendopeptidase</fullName>
    </submittedName>
</protein>
<organism evidence="7 8">
    <name type="scientific">Vagococcus penaei</name>
    <dbReference type="NCBI Taxonomy" id="633807"/>
    <lineage>
        <taxon>Bacteria</taxon>
        <taxon>Bacillati</taxon>
        <taxon>Bacillota</taxon>
        <taxon>Bacilli</taxon>
        <taxon>Lactobacillales</taxon>
        <taxon>Enterococcaceae</taxon>
        <taxon>Vagococcus</taxon>
    </lineage>
</organism>
<comment type="cofactor">
    <cofactor evidence="6">
        <name>Zn(2+)</name>
        <dbReference type="ChEBI" id="CHEBI:29105"/>
    </cofactor>
    <text evidence="6">Binds 1 zinc ion.</text>
</comment>
<dbReference type="PANTHER" id="PTHR34217:SF1">
    <property type="entry name" value="CARBOXYPEPTIDASE 1"/>
    <property type="match status" value="1"/>
</dbReference>
<dbReference type="InterPro" id="IPR001567">
    <property type="entry name" value="Pept_M3A_M3B_dom"/>
</dbReference>
<dbReference type="KEGG" id="vpi:BW732_05200"/>
<evidence type="ECO:0000313" key="7">
    <source>
        <dbReference type="EMBL" id="AQP53693.1"/>
    </source>
</evidence>